<evidence type="ECO:0008006" key="3">
    <source>
        <dbReference type="Google" id="ProtNLM"/>
    </source>
</evidence>
<keyword evidence="2" id="KW-1185">Reference proteome</keyword>
<proteinExistence type="predicted"/>
<sequence>MCEPVTLGSMTLGASQQLAIAQGGASLLGSISQVNAQNQAALNNAAAARRGAANEQNQEMESYVETNRSMLLAAMDRVLQARSLTDLTMVSAVENGAGGQTLMDALSERNAVAARNIYRDRLERESLRTQTGRNLNAIREKAAGRIASVPMTRLNMGHIAQAGSSVAQGFM</sequence>
<organism evidence="1 2">
    <name type="scientific">Roseobacter phage CRP-804</name>
    <dbReference type="NCBI Taxonomy" id="3072850"/>
    <lineage>
        <taxon>Viruses</taxon>
        <taxon>Duplodnaviria</taxon>
        <taxon>Heunggongvirae</taxon>
        <taxon>Uroviricota</taxon>
        <taxon>Caudoviricetes</taxon>
        <taxon>Autographivirales</taxon>
        <taxon>Autographivirales incertae sedis</taxon>
        <taxon>Triteiavirus</taxon>
        <taxon>Triteiavirus CRP804</taxon>
    </lineage>
</organism>
<evidence type="ECO:0000313" key="1">
    <source>
        <dbReference type="EMBL" id="WMM94910.1"/>
    </source>
</evidence>
<gene>
    <name evidence="1" type="ORF">CRP804_gp32</name>
</gene>
<dbReference type="Proteomes" id="UP001301871">
    <property type="component" value="Segment"/>
</dbReference>
<reference evidence="1 2" key="1">
    <citation type="submission" date="2023-08" db="EMBL/GenBank/DDBJ databases">
        <authorList>
            <person name="Du S."/>
            <person name="Wu Z."/>
            <person name="Wu Y."/>
            <person name="Yang M."/>
            <person name="Shao J."/>
            <person name="Liu H."/>
            <person name="Zhao Y."/>
            <person name="Zhang Z."/>
        </authorList>
    </citation>
    <scope>NUCLEOTIDE SEQUENCE [LARGE SCALE GENOMIC DNA]</scope>
</reference>
<name>A0AAX3ZVY9_9CAUD</name>
<evidence type="ECO:0000313" key="2">
    <source>
        <dbReference type="Proteomes" id="UP001301871"/>
    </source>
</evidence>
<protein>
    <recommendedName>
        <fullName evidence="3">Internal virion protein</fullName>
    </recommendedName>
</protein>
<dbReference type="EMBL" id="OR420734">
    <property type="protein sequence ID" value="WMM94910.1"/>
    <property type="molecule type" value="Genomic_DNA"/>
</dbReference>
<accession>A0AAX3ZVY9</accession>